<dbReference type="OrthoDB" id="529273at2759"/>
<feature type="signal peptide" evidence="2">
    <location>
        <begin position="1"/>
        <end position="21"/>
    </location>
</feature>
<evidence type="ECO:0000313" key="6">
    <source>
        <dbReference type="Proteomes" id="UP000654075"/>
    </source>
</evidence>
<dbReference type="Proteomes" id="UP000626109">
    <property type="component" value="Unassembled WGS sequence"/>
</dbReference>
<sequence length="584" mass="63450">MAAHAASLLATLQALHETCFGGSVHTADDCCDLRFGARGKTSCWKTWESEGGFYENGYEVCCIEPLRRLALACHDCIWVNFEHCLNHKHFVGSERDHRLNLSMSGFAVEDQCFDLCCGSSISDRMHRVSMFNLQERQSQLLHAPVKREGLDSVSGSSAGTSRRCHLHTDTSPFCEYNQLCVAEETANLALVFLRKGEPAEAPWLPLHVFPTQRYPGLLLDGQDVGSVVLPHGFWWPPLPDSPDEHQVGWSQPQSDSPEQKIVWDRYTEGVGEPMAALILGLDPSFGPVHIFRFAQLVLPAFAARVRLAWADGTGVGPLGPLPRLDPVVLADPLGASSQPWQRGLLDLVTGGSVTIMQARDVADTGAPTHLQSSNLRCFHRAVVVGQGLRHHSTTGSIDHAALLLEVAWQVPSVRLVSGGVILASRRMPPATDTHGDGGGGGGGDREINERELVTAMRQAIRKVTGYRICGIASPCVLKNRGNETFADTVRIFAKSSMLVGQALPGLANMLFMPPASVVMVLQAIGTPAEPYSAMAVGCGHLPVVFFVKRVPCKHHMQAMCHVHVDIPSFQSTFEAAFSYAFTGL</sequence>
<keyword evidence="2" id="KW-0732">Signal</keyword>
<accession>A0A813L4X1</accession>
<evidence type="ECO:0000256" key="2">
    <source>
        <dbReference type="SAM" id="SignalP"/>
    </source>
</evidence>
<feature type="region of interest" description="Disordered" evidence="1">
    <location>
        <begin position="427"/>
        <end position="446"/>
    </location>
</feature>
<organism evidence="4 5">
    <name type="scientific">Polarella glacialis</name>
    <name type="common">Dinoflagellate</name>
    <dbReference type="NCBI Taxonomy" id="89957"/>
    <lineage>
        <taxon>Eukaryota</taxon>
        <taxon>Sar</taxon>
        <taxon>Alveolata</taxon>
        <taxon>Dinophyceae</taxon>
        <taxon>Suessiales</taxon>
        <taxon>Suessiaceae</taxon>
        <taxon>Polarella</taxon>
    </lineage>
</organism>
<comment type="caution">
    <text evidence="4">The sequence shown here is derived from an EMBL/GenBank/DDBJ whole genome shotgun (WGS) entry which is preliminary data.</text>
</comment>
<dbReference type="EMBL" id="CAJNNW010033844">
    <property type="protein sequence ID" value="CAE8720667.1"/>
    <property type="molecule type" value="Genomic_DNA"/>
</dbReference>
<evidence type="ECO:0000313" key="4">
    <source>
        <dbReference type="EMBL" id="CAE8720667.1"/>
    </source>
</evidence>
<dbReference type="EMBL" id="CAJNNV010033062">
    <property type="protein sequence ID" value="CAE8641983.1"/>
    <property type="molecule type" value="Genomic_DNA"/>
</dbReference>
<evidence type="ECO:0000256" key="1">
    <source>
        <dbReference type="SAM" id="MobiDB-lite"/>
    </source>
</evidence>
<feature type="chain" id="PRO_5036222258" evidence="2">
    <location>
        <begin position="22"/>
        <end position="584"/>
    </location>
</feature>
<dbReference type="AlphaFoldDB" id="A0A813L4X1"/>
<dbReference type="Proteomes" id="UP000654075">
    <property type="component" value="Unassembled WGS sequence"/>
</dbReference>
<evidence type="ECO:0000313" key="3">
    <source>
        <dbReference type="EMBL" id="CAE8641983.1"/>
    </source>
</evidence>
<keyword evidence="6" id="KW-1185">Reference proteome</keyword>
<protein>
    <submittedName>
        <fullName evidence="4">Uncharacterized protein</fullName>
    </submittedName>
</protein>
<reference evidence="4" key="1">
    <citation type="submission" date="2021-02" db="EMBL/GenBank/DDBJ databases">
        <authorList>
            <person name="Dougan E. K."/>
            <person name="Rhodes N."/>
            <person name="Thang M."/>
            <person name="Chan C."/>
        </authorList>
    </citation>
    <scope>NUCLEOTIDE SEQUENCE</scope>
</reference>
<gene>
    <name evidence="3" type="ORF">PGLA1383_LOCUS56545</name>
    <name evidence="4" type="ORF">PGLA2088_LOCUS41466</name>
</gene>
<name>A0A813L4X1_POLGL</name>
<evidence type="ECO:0000313" key="5">
    <source>
        <dbReference type="Proteomes" id="UP000626109"/>
    </source>
</evidence>
<proteinExistence type="predicted"/>